<keyword evidence="7" id="KW-0653">Protein transport</keyword>
<keyword evidence="10" id="KW-1185">Reference proteome</keyword>
<evidence type="ECO:0000256" key="4">
    <source>
        <dbReference type="ARBA" id="ARBA00022692"/>
    </source>
</evidence>
<dbReference type="STRING" id="225848.Sps_04901"/>
<dbReference type="GO" id="GO:0022857">
    <property type="term" value="F:transmembrane transporter activity"/>
    <property type="evidence" value="ECO:0007669"/>
    <property type="project" value="InterPro"/>
</dbReference>
<dbReference type="GO" id="GO:0015031">
    <property type="term" value="P:protein transport"/>
    <property type="evidence" value="ECO:0007669"/>
    <property type="project" value="UniProtKB-KW"/>
</dbReference>
<keyword evidence="3" id="KW-1003">Cell membrane</keyword>
<evidence type="ECO:0000256" key="3">
    <source>
        <dbReference type="ARBA" id="ARBA00022475"/>
    </source>
</evidence>
<dbReference type="PANTHER" id="PTHR30558:SF15">
    <property type="entry name" value="BIOPOLYMER TRANSPORT PROTEIN EXBD1"/>
    <property type="match status" value="1"/>
</dbReference>
<keyword evidence="5 8" id="KW-1133">Transmembrane helix</keyword>
<name>A0A1S6HWV6_9GAMM</name>
<evidence type="ECO:0000313" key="10">
    <source>
        <dbReference type="Proteomes" id="UP000189545"/>
    </source>
</evidence>
<comment type="subcellular location">
    <subcellularLocation>
        <location evidence="1">Cell membrane</location>
        <topology evidence="1">Single-pass membrane protein</topology>
    </subcellularLocation>
    <subcellularLocation>
        <location evidence="7">Cell membrane</location>
        <topology evidence="7">Single-pass type II membrane protein</topology>
    </subcellularLocation>
</comment>
<dbReference type="InterPro" id="IPR003400">
    <property type="entry name" value="ExbD"/>
</dbReference>
<dbReference type="GO" id="GO:0005886">
    <property type="term" value="C:plasma membrane"/>
    <property type="evidence" value="ECO:0007669"/>
    <property type="project" value="UniProtKB-SubCell"/>
</dbReference>
<dbReference type="AlphaFoldDB" id="A0A1S6HWV6"/>
<accession>A0A1S6HWV6</accession>
<dbReference type="PANTHER" id="PTHR30558">
    <property type="entry name" value="EXBD MEMBRANE COMPONENT OF PMF-DRIVEN MACROMOLECULE IMPORT SYSTEM"/>
    <property type="match status" value="1"/>
</dbReference>
<evidence type="ECO:0000256" key="1">
    <source>
        <dbReference type="ARBA" id="ARBA00004162"/>
    </source>
</evidence>
<comment type="similarity">
    <text evidence="2 7">Belongs to the ExbD/TolR family.</text>
</comment>
<proteinExistence type="inferred from homology"/>
<dbReference type="Pfam" id="PF02472">
    <property type="entry name" value="ExbD"/>
    <property type="match status" value="1"/>
</dbReference>
<dbReference type="KEGG" id="spsw:Sps_04901"/>
<evidence type="ECO:0000256" key="7">
    <source>
        <dbReference type="RuleBase" id="RU003879"/>
    </source>
</evidence>
<protein>
    <submittedName>
        <fullName evidence="9">Outer membrane transport energization protein ExbD</fullName>
    </submittedName>
</protein>
<keyword evidence="7" id="KW-0813">Transport</keyword>
<dbReference type="EMBL" id="CP014782">
    <property type="protein sequence ID" value="AQS39981.1"/>
    <property type="molecule type" value="Genomic_DNA"/>
</dbReference>
<reference evidence="9 10" key="1">
    <citation type="submission" date="2016-03" db="EMBL/GenBank/DDBJ databases">
        <title>Complete genome sequence of Shewanella psychrophila WP2, a deep sea bacterium isolated from west Pacific sediment.</title>
        <authorList>
            <person name="Xu G."/>
            <person name="Jian H."/>
        </authorList>
    </citation>
    <scope>NUCLEOTIDE SEQUENCE [LARGE SCALE GENOMIC DNA]</scope>
    <source>
        <strain evidence="9 10">WP2</strain>
    </source>
</reference>
<keyword evidence="6 8" id="KW-0472">Membrane</keyword>
<evidence type="ECO:0000256" key="5">
    <source>
        <dbReference type="ARBA" id="ARBA00022989"/>
    </source>
</evidence>
<evidence type="ECO:0000313" key="9">
    <source>
        <dbReference type="EMBL" id="AQS39981.1"/>
    </source>
</evidence>
<organism evidence="9 10">
    <name type="scientific">Shewanella psychrophila</name>
    <dbReference type="NCBI Taxonomy" id="225848"/>
    <lineage>
        <taxon>Bacteria</taxon>
        <taxon>Pseudomonadati</taxon>
        <taxon>Pseudomonadota</taxon>
        <taxon>Gammaproteobacteria</taxon>
        <taxon>Alteromonadales</taxon>
        <taxon>Shewanellaceae</taxon>
        <taxon>Shewanella</taxon>
    </lineage>
</organism>
<evidence type="ECO:0000256" key="2">
    <source>
        <dbReference type="ARBA" id="ARBA00005811"/>
    </source>
</evidence>
<keyword evidence="4 7" id="KW-0812">Transmembrane</keyword>
<evidence type="ECO:0000256" key="6">
    <source>
        <dbReference type="ARBA" id="ARBA00023136"/>
    </source>
</evidence>
<evidence type="ECO:0000256" key="8">
    <source>
        <dbReference type="SAM" id="Phobius"/>
    </source>
</evidence>
<feature type="transmembrane region" description="Helical" evidence="8">
    <location>
        <begin position="18"/>
        <end position="36"/>
    </location>
</feature>
<dbReference type="Proteomes" id="UP000189545">
    <property type="component" value="Chromosome"/>
</dbReference>
<dbReference type="OrthoDB" id="9793581at2"/>
<gene>
    <name evidence="9" type="ORF">Sps_04901</name>
</gene>
<dbReference type="RefSeq" id="WP_077754831.1">
    <property type="nucleotide sequence ID" value="NZ_CP014782.1"/>
</dbReference>
<sequence>MIGIEQDDAGSGITGLDLTPLIDIIFIVLVFLLLTANTQLFSLPIEVPTESTSELQALSQDKHLTINVMSSQPFWALNGEEYQDFAQFEQAFISSFTAEPDTKVIIAADKEAQVQPLMTLLALMQRQQISNTQILMEP</sequence>